<dbReference type="CDD" id="cd10839">
    <property type="entry name" value="cpPDZ1_DegP-like"/>
    <property type="match status" value="1"/>
</dbReference>
<reference evidence="17 18" key="1">
    <citation type="submission" date="2011-11" db="EMBL/GenBank/DDBJ databases">
        <authorList>
            <person name="Weinstock G."/>
            <person name="Sodergren E."/>
            <person name="Clifton S."/>
            <person name="Fulton L."/>
            <person name="Fulton B."/>
            <person name="Courtney L."/>
            <person name="Fronick C."/>
            <person name="Harrison M."/>
            <person name="Strong C."/>
            <person name="Farmer C."/>
            <person name="Delahaunty K."/>
            <person name="Markovic C."/>
            <person name="Hall O."/>
            <person name="Minx P."/>
            <person name="Tomlinson C."/>
            <person name="Mitreva M."/>
            <person name="Hou S."/>
            <person name="Chen J."/>
            <person name="Wollam A."/>
            <person name="Pepin K.H."/>
            <person name="Johnson M."/>
            <person name="Bhonagiri V."/>
            <person name="Zhang X."/>
            <person name="Suruliraj S."/>
            <person name="Warren W."/>
            <person name="Chinwalla A."/>
            <person name="Mardis E.R."/>
            <person name="Wilson R.K."/>
        </authorList>
    </citation>
    <scope>NUCLEOTIDE SEQUENCE [LARGE SCALE GENOMIC DNA]</scope>
    <source>
        <strain evidence="17 18">YIT 11816</strain>
    </source>
</reference>
<name>H3KE19_9BURK</name>
<evidence type="ECO:0000256" key="14">
    <source>
        <dbReference type="PIRSR" id="PIRSR611782-1"/>
    </source>
</evidence>
<dbReference type="GO" id="GO:0004252">
    <property type="term" value="F:serine-type endopeptidase activity"/>
    <property type="evidence" value="ECO:0007669"/>
    <property type="project" value="InterPro"/>
</dbReference>
<dbReference type="GO" id="GO:0006508">
    <property type="term" value="P:proteolysis"/>
    <property type="evidence" value="ECO:0007669"/>
    <property type="project" value="UniProtKB-KW"/>
</dbReference>
<dbReference type="InterPro" id="IPR001478">
    <property type="entry name" value="PDZ"/>
</dbReference>
<dbReference type="InterPro" id="IPR041489">
    <property type="entry name" value="PDZ_6"/>
</dbReference>
<dbReference type="FunFam" id="2.40.10.120:FF:000007">
    <property type="entry name" value="Periplasmic serine endoprotease DegP-like"/>
    <property type="match status" value="1"/>
</dbReference>
<dbReference type="PROSITE" id="PS50106">
    <property type="entry name" value="PDZ"/>
    <property type="match status" value="1"/>
</dbReference>
<evidence type="ECO:0000313" key="17">
    <source>
        <dbReference type="EMBL" id="EHY31639.1"/>
    </source>
</evidence>
<dbReference type="Pfam" id="PF13365">
    <property type="entry name" value="Trypsin_2"/>
    <property type="match status" value="1"/>
</dbReference>
<feature type="active site" description="Charge relay system" evidence="14">
    <location>
        <position position="260"/>
    </location>
</feature>
<evidence type="ECO:0000256" key="11">
    <source>
        <dbReference type="ARBA" id="ARBA00022825"/>
    </source>
</evidence>
<evidence type="ECO:0000256" key="15">
    <source>
        <dbReference type="PIRSR" id="PIRSR611782-2"/>
    </source>
</evidence>
<accession>H3KE19</accession>
<dbReference type="Gene3D" id="2.30.42.10">
    <property type="match status" value="2"/>
</dbReference>
<evidence type="ECO:0000256" key="3">
    <source>
        <dbReference type="ARBA" id="ARBA00010541"/>
    </source>
</evidence>
<dbReference type="InterPro" id="IPR001940">
    <property type="entry name" value="Peptidase_S1C"/>
</dbReference>
<evidence type="ECO:0000256" key="10">
    <source>
        <dbReference type="ARBA" id="ARBA00022801"/>
    </source>
</evidence>
<feature type="active site" description="Charge relay system" evidence="14">
    <location>
        <position position="187"/>
    </location>
</feature>
<dbReference type="GO" id="GO:0042597">
    <property type="term" value="C:periplasmic space"/>
    <property type="evidence" value="ECO:0007669"/>
    <property type="project" value="UniProtKB-SubCell"/>
</dbReference>
<feature type="binding site" evidence="15">
    <location>
        <begin position="258"/>
        <end position="260"/>
    </location>
    <ligand>
        <name>substrate</name>
    </ligand>
</feature>
<dbReference type="Proteomes" id="UP000004956">
    <property type="component" value="Unassembled WGS sequence"/>
</dbReference>
<dbReference type="Gene3D" id="2.40.10.120">
    <property type="match status" value="1"/>
</dbReference>
<keyword evidence="12" id="KW-0346">Stress response</keyword>
<gene>
    <name evidence="17" type="ORF">HMPREF9440_00980</name>
</gene>
<keyword evidence="9" id="KW-0574">Periplasm</keyword>
<protein>
    <recommendedName>
        <fullName evidence="5">Probable periplasmic serine endoprotease DegP-like</fullName>
        <ecNumber evidence="4">3.4.21.107</ecNumber>
    </recommendedName>
    <alternativeName>
        <fullName evidence="13">Protease Do</fullName>
    </alternativeName>
</protein>
<evidence type="ECO:0000256" key="13">
    <source>
        <dbReference type="ARBA" id="ARBA00032850"/>
    </source>
</evidence>
<keyword evidence="6 17" id="KW-0645">Protease</keyword>
<comment type="caution">
    <text evidence="17">The sequence shown here is derived from an EMBL/GenBank/DDBJ whole genome shotgun (WGS) entry which is preliminary data.</text>
</comment>
<evidence type="ECO:0000256" key="12">
    <source>
        <dbReference type="ARBA" id="ARBA00023016"/>
    </source>
</evidence>
<evidence type="ECO:0000259" key="16">
    <source>
        <dbReference type="PROSITE" id="PS50106"/>
    </source>
</evidence>
<dbReference type="NCBIfam" id="TIGR02037">
    <property type="entry name" value="degP_htrA_DO"/>
    <property type="match status" value="1"/>
</dbReference>
<evidence type="ECO:0000256" key="1">
    <source>
        <dbReference type="ARBA" id="ARBA00001772"/>
    </source>
</evidence>
<sequence length="512" mass="54682">MRARLWHKVFSFVPRRPEKRAPIQKEILFMQIASFGLKSTLAGAVAAALMLGTALPVAAAEEAAATTAPVVQQAALPDFVSLVKENGPAVVNIAVVKNARVVNTPFAFPGMDERQAEIFRRFGFPLPFGGPQEIPEQRGTGSGFIISSDGIIMTNAHVVDGVDEITVRLTDKREFKGKVLGTDKQTDIAVVKIDAKDLPVLRIGSSKDLQVGEWVAAIGSPFGLDNTVTAGIVSALSRNLPSDTYVPFIQTDVAVNPGNSGGPLFNMKGEVVGINSQIFSTSGGFMGLSFAIPIDLAMQIKDQLVKDGKVTRGYIGVYIQELNQELADNFGLKTPEGALVTKVEKESPAEKAGLREGDVITTIDGRKVTSSVSLPMLVSAIPPGGKAELTVIRDKKEQKISVTVGTNKQAEAQKTVDQNTQRLGIQARALTDEEARQADTTGVLVLESTGLAAKSGIRKGDIIVSANGTLVKTVEALRQACTKDRVLLLVQRDGGRIFIPIQFDKKDEGSKK</sequence>
<evidence type="ECO:0000256" key="6">
    <source>
        <dbReference type="ARBA" id="ARBA00022670"/>
    </source>
</evidence>
<evidence type="ECO:0000256" key="5">
    <source>
        <dbReference type="ARBA" id="ARBA00013958"/>
    </source>
</evidence>
<feature type="binding site" evidence="15">
    <location>
        <position position="157"/>
    </location>
    <ligand>
        <name>substrate</name>
    </ligand>
</feature>
<evidence type="ECO:0000256" key="7">
    <source>
        <dbReference type="ARBA" id="ARBA00022729"/>
    </source>
</evidence>
<dbReference type="EC" id="3.4.21.107" evidence="4"/>
<evidence type="ECO:0000256" key="4">
    <source>
        <dbReference type="ARBA" id="ARBA00013035"/>
    </source>
</evidence>
<dbReference type="PANTHER" id="PTHR22939">
    <property type="entry name" value="SERINE PROTEASE FAMILY S1C HTRA-RELATED"/>
    <property type="match status" value="1"/>
</dbReference>
<dbReference type="Pfam" id="PF17820">
    <property type="entry name" value="PDZ_6"/>
    <property type="match status" value="1"/>
</dbReference>
<comment type="subcellular location">
    <subcellularLocation>
        <location evidence="2">Periplasm</location>
    </subcellularLocation>
</comment>
<dbReference type="SUPFAM" id="SSF50494">
    <property type="entry name" value="Trypsin-like serine proteases"/>
    <property type="match status" value="1"/>
</dbReference>
<proteinExistence type="inferred from homology"/>
<dbReference type="HOGENOM" id="CLU_020120_1_0_4"/>
<keyword evidence="18" id="KW-1185">Reference proteome</keyword>
<evidence type="ECO:0000256" key="8">
    <source>
        <dbReference type="ARBA" id="ARBA00022737"/>
    </source>
</evidence>
<organism evidence="17 18">
    <name type="scientific">Sutterella parvirubra YIT 11816</name>
    <dbReference type="NCBI Taxonomy" id="762967"/>
    <lineage>
        <taxon>Bacteria</taxon>
        <taxon>Pseudomonadati</taxon>
        <taxon>Pseudomonadota</taxon>
        <taxon>Betaproteobacteria</taxon>
        <taxon>Burkholderiales</taxon>
        <taxon>Sutterellaceae</taxon>
        <taxon>Sutterella</taxon>
    </lineage>
</organism>
<dbReference type="InterPro" id="IPR036034">
    <property type="entry name" value="PDZ_sf"/>
</dbReference>
<keyword evidence="8" id="KW-0677">Repeat</keyword>
<evidence type="ECO:0000256" key="9">
    <source>
        <dbReference type="ARBA" id="ARBA00022764"/>
    </source>
</evidence>
<dbReference type="InterPro" id="IPR009003">
    <property type="entry name" value="Peptidase_S1_PA"/>
</dbReference>
<dbReference type="STRING" id="762967.HMPREF9440_00980"/>
<feature type="binding site" evidence="15">
    <location>
        <position position="187"/>
    </location>
    <ligand>
        <name>substrate</name>
    </ligand>
</feature>
<feature type="domain" description="PDZ" evidence="16">
    <location>
        <begin position="304"/>
        <end position="381"/>
    </location>
</feature>
<dbReference type="Pfam" id="PF13180">
    <property type="entry name" value="PDZ_2"/>
    <property type="match status" value="1"/>
</dbReference>
<dbReference type="AlphaFoldDB" id="H3KE19"/>
<feature type="active site" description="Charge relay system" evidence="14">
    <location>
        <position position="157"/>
    </location>
</feature>
<comment type="catalytic activity">
    <reaction evidence="1">
        <text>Acts on substrates that are at least partially unfolded. The cleavage site P1 residue is normally between a pair of hydrophobic residues, such as Val-|-Val.</text>
        <dbReference type="EC" id="3.4.21.107"/>
    </reaction>
</comment>
<comment type="similarity">
    <text evidence="3">Belongs to the peptidase S1C family.</text>
</comment>
<evidence type="ECO:0000256" key="2">
    <source>
        <dbReference type="ARBA" id="ARBA00004418"/>
    </source>
</evidence>
<keyword evidence="11" id="KW-0720">Serine protease</keyword>
<evidence type="ECO:0000313" key="18">
    <source>
        <dbReference type="Proteomes" id="UP000004956"/>
    </source>
</evidence>
<keyword evidence="10" id="KW-0378">Hydrolase</keyword>
<dbReference type="PATRIC" id="fig|762967.3.peg.781"/>
<dbReference type="PRINTS" id="PR00834">
    <property type="entry name" value="PROTEASES2C"/>
</dbReference>
<keyword evidence="7" id="KW-0732">Signal</keyword>
<dbReference type="PANTHER" id="PTHR22939:SF130">
    <property type="entry name" value="PERIPLASMIC SERINE ENDOPROTEASE DEGP-LIKE-RELATED"/>
    <property type="match status" value="1"/>
</dbReference>
<dbReference type="InterPro" id="IPR011782">
    <property type="entry name" value="Pept_S1C_Do"/>
</dbReference>
<dbReference type="SUPFAM" id="SSF50156">
    <property type="entry name" value="PDZ domain-like"/>
    <property type="match status" value="2"/>
</dbReference>
<dbReference type="SMART" id="SM00228">
    <property type="entry name" value="PDZ"/>
    <property type="match status" value="2"/>
</dbReference>
<dbReference type="EMBL" id="AFBQ01000134">
    <property type="protein sequence ID" value="EHY31639.1"/>
    <property type="molecule type" value="Genomic_DNA"/>
</dbReference>